<comment type="similarity">
    <text evidence="1">Belongs to the Gfo/Idh/MocA family.</text>
</comment>
<evidence type="ECO:0000259" key="2">
    <source>
        <dbReference type="Pfam" id="PF01408"/>
    </source>
</evidence>
<name>A0A398CV86_9BACL</name>
<dbReference type="InterPro" id="IPR036291">
    <property type="entry name" value="NAD(P)-bd_dom_sf"/>
</dbReference>
<evidence type="ECO:0000259" key="3">
    <source>
        <dbReference type="Pfam" id="PF02894"/>
    </source>
</evidence>
<dbReference type="SUPFAM" id="SSF51735">
    <property type="entry name" value="NAD(P)-binding Rossmann-fold domains"/>
    <property type="match status" value="1"/>
</dbReference>
<dbReference type="AlphaFoldDB" id="A0A398CV86"/>
<accession>A0A398CV86</accession>
<dbReference type="PANTHER" id="PTHR43377:SF1">
    <property type="entry name" value="BILIVERDIN REDUCTASE A"/>
    <property type="match status" value="1"/>
</dbReference>
<dbReference type="Proteomes" id="UP000266340">
    <property type="component" value="Unassembled WGS sequence"/>
</dbReference>
<evidence type="ECO:0000313" key="5">
    <source>
        <dbReference type="EMBL" id="RIE05199.1"/>
    </source>
</evidence>
<dbReference type="Pfam" id="PF22725">
    <property type="entry name" value="GFO_IDH_MocA_C3"/>
    <property type="match status" value="1"/>
</dbReference>
<dbReference type="Pfam" id="PF01408">
    <property type="entry name" value="GFO_IDH_MocA"/>
    <property type="match status" value="1"/>
</dbReference>
<organism evidence="5 6">
    <name type="scientific">Cohnella faecalis</name>
    <dbReference type="NCBI Taxonomy" id="2315694"/>
    <lineage>
        <taxon>Bacteria</taxon>
        <taxon>Bacillati</taxon>
        <taxon>Bacillota</taxon>
        <taxon>Bacilli</taxon>
        <taxon>Bacillales</taxon>
        <taxon>Paenibacillaceae</taxon>
        <taxon>Cohnella</taxon>
    </lineage>
</organism>
<reference evidence="5 6" key="1">
    <citation type="submission" date="2018-09" db="EMBL/GenBank/DDBJ databases">
        <title>Cohnella cavernae sp. nov., isolated from a karst cave.</title>
        <authorList>
            <person name="Zhu H."/>
        </authorList>
    </citation>
    <scope>NUCLEOTIDE SEQUENCE [LARGE SCALE GENOMIC DNA]</scope>
    <source>
        <strain evidence="5 6">K2E09-144</strain>
    </source>
</reference>
<evidence type="ECO:0000259" key="4">
    <source>
        <dbReference type="Pfam" id="PF22725"/>
    </source>
</evidence>
<dbReference type="InterPro" id="IPR004104">
    <property type="entry name" value="Gfo/Idh/MocA-like_OxRdtase_C"/>
</dbReference>
<dbReference type="EMBL" id="QXJM01000015">
    <property type="protein sequence ID" value="RIE05199.1"/>
    <property type="molecule type" value="Genomic_DNA"/>
</dbReference>
<comment type="caution">
    <text evidence="5">The sequence shown here is derived from an EMBL/GenBank/DDBJ whole genome shotgun (WGS) entry which is preliminary data.</text>
</comment>
<dbReference type="OrthoDB" id="9815825at2"/>
<dbReference type="Pfam" id="PF02894">
    <property type="entry name" value="GFO_IDH_MocA_C"/>
    <property type="match status" value="1"/>
</dbReference>
<feature type="domain" description="Gfo/Idh/MocA-like oxidoreductase C-terminal" evidence="3">
    <location>
        <begin position="267"/>
        <end position="310"/>
    </location>
</feature>
<keyword evidence="6" id="KW-1185">Reference proteome</keyword>
<evidence type="ECO:0000313" key="6">
    <source>
        <dbReference type="Proteomes" id="UP000266340"/>
    </source>
</evidence>
<sequence>MGTIHADRYMSMPEAELVAVCDINEQAAASLGRTTGAPHFTSFQEMLEQAKPDAVSIAVPTYLHVPLVKQAAENGVHVICEKPIALTSEEAAKALRICEEYGVRLFVGHVVRFFPQYVQLAEKVELFGGDRGGVYHAKRAGSHPALVQPWFKETDKSGGVILDLMIHDIDYILGTFGEAVEVYAFNRVTDDLDYAAATFRFRNGTIAQLEAFWGYPGPFHTAFEYASAGGIVRADSSDAESLRVRSAAPAGSGSAFVETPQSVMLQDPYYRELRHFLECLRSGEKPIVTAQDALLAIRWAEAALKSVRSGLPEKPSEEEDGLR</sequence>
<gene>
    <name evidence="5" type="ORF">D3H35_01930</name>
</gene>
<feature type="domain" description="GFO/IDH/MocA-like oxidoreductase" evidence="4">
    <location>
        <begin position="132"/>
        <end position="223"/>
    </location>
</feature>
<dbReference type="Gene3D" id="3.40.50.720">
    <property type="entry name" value="NAD(P)-binding Rossmann-like Domain"/>
    <property type="match status" value="1"/>
</dbReference>
<proteinExistence type="inferred from homology"/>
<dbReference type="Gene3D" id="3.30.360.10">
    <property type="entry name" value="Dihydrodipicolinate Reductase, domain 2"/>
    <property type="match status" value="1"/>
</dbReference>
<feature type="domain" description="Gfo/Idh/MocA-like oxidoreductase N-terminal" evidence="2">
    <location>
        <begin position="2"/>
        <end position="109"/>
    </location>
</feature>
<dbReference type="GO" id="GO:0000166">
    <property type="term" value="F:nucleotide binding"/>
    <property type="evidence" value="ECO:0007669"/>
    <property type="project" value="InterPro"/>
</dbReference>
<dbReference type="InterPro" id="IPR055170">
    <property type="entry name" value="GFO_IDH_MocA-like_dom"/>
</dbReference>
<protein>
    <submittedName>
        <fullName evidence="5">Gfo/Idh/MocA family oxidoreductase</fullName>
    </submittedName>
</protein>
<dbReference type="SUPFAM" id="SSF55347">
    <property type="entry name" value="Glyceraldehyde-3-phosphate dehydrogenase-like, C-terminal domain"/>
    <property type="match status" value="1"/>
</dbReference>
<dbReference type="PANTHER" id="PTHR43377">
    <property type="entry name" value="BILIVERDIN REDUCTASE A"/>
    <property type="match status" value="1"/>
</dbReference>
<evidence type="ECO:0000256" key="1">
    <source>
        <dbReference type="ARBA" id="ARBA00010928"/>
    </source>
</evidence>
<dbReference type="InterPro" id="IPR051450">
    <property type="entry name" value="Gfo/Idh/MocA_Oxidoreductases"/>
</dbReference>
<dbReference type="InterPro" id="IPR000683">
    <property type="entry name" value="Gfo/Idh/MocA-like_OxRdtase_N"/>
</dbReference>